<dbReference type="Proteomes" id="UP000780801">
    <property type="component" value="Unassembled WGS sequence"/>
</dbReference>
<dbReference type="AlphaFoldDB" id="A0A9P6FT38"/>
<dbReference type="InterPro" id="IPR017423">
    <property type="entry name" value="TRM6"/>
</dbReference>
<comment type="caution">
    <text evidence="8">The sequence shown here is derived from an EMBL/GenBank/DDBJ whole genome shotgun (WGS) entry which is preliminary data.</text>
</comment>
<evidence type="ECO:0000256" key="7">
    <source>
        <dbReference type="SAM" id="MobiDB-lite"/>
    </source>
</evidence>
<dbReference type="InterPro" id="IPR029063">
    <property type="entry name" value="SAM-dependent_MTases_sf"/>
</dbReference>
<evidence type="ECO:0000313" key="9">
    <source>
        <dbReference type="Proteomes" id="UP000780801"/>
    </source>
</evidence>
<dbReference type="EMBL" id="JAABOA010001634">
    <property type="protein sequence ID" value="KAF9581167.1"/>
    <property type="molecule type" value="Genomic_DNA"/>
</dbReference>
<evidence type="ECO:0000256" key="6">
    <source>
        <dbReference type="PIRNR" id="PIRNR038170"/>
    </source>
</evidence>
<evidence type="ECO:0000256" key="4">
    <source>
        <dbReference type="ARBA" id="ARBA00022694"/>
    </source>
</evidence>
<reference evidence="8" key="1">
    <citation type="journal article" date="2020" name="Fungal Divers.">
        <title>Resolving the Mortierellaceae phylogeny through synthesis of multi-gene phylogenetics and phylogenomics.</title>
        <authorList>
            <person name="Vandepol N."/>
            <person name="Liber J."/>
            <person name="Desiro A."/>
            <person name="Na H."/>
            <person name="Kennedy M."/>
            <person name="Barry K."/>
            <person name="Grigoriev I.V."/>
            <person name="Miller A.N."/>
            <person name="O'Donnell K."/>
            <person name="Stajich J.E."/>
            <person name="Bonito G."/>
        </authorList>
    </citation>
    <scope>NUCLEOTIDE SEQUENCE</scope>
    <source>
        <strain evidence="8">KOD1015</strain>
    </source>
</reference>
<feature type="compositionally biased region" description="Basic and acidic residues" evidence="7">
    <location>
        <begin position="411"/>
        <end position="436"/>
    </location>
</feature>
<accession>A0A9P6FT38</accession>
<protein>
    <recommendedName>
        <fullName evidence="3 6">tRNA (adenine(58)-N(1))-methyltransferase non-catalytic subunit TRM6</fullName>
    </recommendedName>
</protein>
<gene>
    <name evidence="8" type="primary">TRM6</name>
    <name evidence="8" type="ORF">BGW38_001919</name>
</gene>
<dbReference type="PANTHER" id="PTHR12945:SF0">
    <property type="entry name" value="TRNA (ADENINE(58)-N(1))-METHYLTRANSFERASE NON-CATALYTIC SUBUNIT TRM6"/>
    <property type="match status" value="1"/>
</dbReference>
<dbReference type="Gene3D" id="3.40.50.150">
    <property type="entry name" value="Vaccinia Virus protein VP39"/>
    <property type="match status" value="1"/>
</dbReference>
<keyword evidence="9" id="KW-1185">Reference proteome</keyword>
<comment type="similarity">
    <text evidence="2 6">Belongs to the TRM6/GCD10 family.</text>
</comment>
<evidence type="ECO:0000313" key="8">
    <source>
        <dbReference type="EMBL" id="KAF9581167.1"/>
    </source>
</evidence>
<dbReference type="Pfam" id="PF04189">
    <property type="entry name" value="Gcd10p"/>
    <property type="match status" value="1"/>
</dbReference>
<dbReference type="PANTHER" id="PTHR12945">
    <property type="entry name" value="TRANSLATION INITIATION FACTOR EIF3-RELATED"/>
    <property type="match status" value="1"/>
</dbReference>
<comment type="function">
    <text evidence="6">Substrate-binding subunit of tRNA (adenine-N1-)-methyltransferase, which catalyzes the formation of N1-methyladenine at position 58 (m1A58) in initiator methionyl-tRNA.</text>
</comment>
<feature type="compositionally biased region" description="Low complexity" evidence="7">
    <location>
        <begin position="437"/>
        <end position="461"/>
    </location>
</feature>
<sequence length="477" mass="53808">MESTMANNPDIIHAGENVFIRMPSDNVKCVLLKPNTTISLGKFGSFKVNDILGKAWGNTYEIYDRDNKIRTYIPDEMNEVEETENNNREIVDNRASQTLSVAEIKALKSEGLRGELTGEEIVNKLKESHAAFDKKTAYSQAKYLQKKGKKFHKIFTPIKPTTYTVNEYFYIKNPAKIRDIRMDTLSQLLSFSNIHPGCNVLVVDDTQGMVVSAIAERMGGKGKILGIYDGDNPHYDVVKYMNFSQEIQDTIKVLSWLRIHRGPDEKSPDELQDVTQLTGKDLEGYHRRLKAYTIVEESRKILFEAKFDALVIASQYQPESIMEKLLQYVQGSRPVVVYHPSKEALLETSTWMRKSPDLLNPQLTESWLRKSQVLPGRTHPEMSTWGGGGALLSATRVIDFPVQAALTKRERLAMERQNTEAKKAKRTREEEEKSSGDAEASGTTTTTTTTTMSTTDATAGEDAGDGHERESKRPKQE</sequence>
<comment type="subcellular location">
    <subcellularLocation>
        <location evidence="1 6">Nucleus</location>
    </subcellularLocation>
</comment>
<dbReference type="Gene3D" id="3.10.330.20">
    <property type="match status" value="1"/>
</dbReference>
<evidence type="ECO:0000256" key="2">
    <source>
        <dbReference type="ARBA" id="ARBA00008320"/>
    </source>
</evidence>
<name>A0A9P6FT38_9FUNG</name>
<organism evidence="8 9">
    <name type="scientific">Lunasporangiospora selenospora</name>
    <dbReference type="NCBI Taxonomy" id="979761"/>
    <lineage>
        <taxon>Eukaryota</taxon>
        <taxon>Fungi</taxon>
        <taxon>Fungi incertae sedis</taxon>
        <taxon>Mucoromycota</taxon>
        <taxon>Mortierellomycotina</taxon>
        <taxon>Mortierellomycetes</taxon>
        <taxon>Mortierellales</taxon>
        <taxon>Mortierellaceae</taxon>
        <taxon>Lunasporangiospora</taxon>
    </lineage>
</organism>
<feature type="compositionally biased region" description="Basic and acidic residues" evidence="7">
    <location>
        <begin position="464"/>
        <end position="477"/>
    </location>
</feature>
<proteinExistence type="inferred from homology"/>
<keyword evidence="4 6" id="KW-0819">tRNA processing</keyword>
<dbReference type="PIRSF" id="PIRSF038170">
    <property type="entry name" value="tRNA_m1A_mtfrase"/>
    <property type="match status" value="1"/>
</dbReference>
<dbReference type="GO" id="GO:0030488">
    <property type="term" value="P:tRNA methylation"/>
    <property type="evidence" value="ECO:0007669"/>
    <property type="project" value="InterPro"/>
</dbReference>
<evidence type="ECO:0000256" key="1">
    <source>
        <dbReference type="ARBA" id="ARBA00004123"/>
    </source>
</evidence>
<evidence type="ECO:0000256" key="3">
    <source>
        <dbReference type="ARBA" id="ARBA00021704"/>
    </source>
</evidence>
<evidence type="ECO:0000256" key="5">
    <source>
        <dbReference type="ARBA" id="ARBA00023242"/>
    </source>
</evidence>
<comment type="subunit">
    <text evidence="6">Heterotetramer.</text>
</comment>
<keyword evidence="5 6" id="KW-0539">Nucleus</keyword>
<dbReference type="GO" id="GO:0031515">
    <property type="term" value="C:tRNA (m1A) methyltransferase complex"/>
    <property type="evidence" value="ECO:0007669"/>
    <property type="project" value="UniProtKB-UniRule"/>
</dbReference>
<dbReference type="OrthoDB" id="10254665at2759"/>
<feature type="region of interest" description="Disordered" evidence="7">
    <location>
        <begin position="411"/>
        <end position="477"/>
    </location>
</feature>
<dbReference type="GO" id="GO:0005634">
    <property type="term" value="C:nucleus"/>
    <property type="evidence" value="ECO:0007669"/>
    <property type="project" value="UniProtKB-SubCell"/>
</dbReference>